<feature type="compositionally biased region" description="Basic and acidic residues" evidence="1">
    <location>
        <begin position="59"/>
        <end position="69"/>
    </location>
</feature>
<protein>
    <submittedName>
        <fullName evidence="2">Uncharacterized protein</fullName>
    </submittedName>
</protein>
<keyword evidence="3" id="KW-1185">Reference proteome</keyword>
<proteinExistence type="predicted"/>
<feature type="non-terminal residue" evidence="2">
    <location>
        <position position="1"/>
    </location>
</feature>
<reference evidence="2 3" key="1">
    <citation type="journal article" date="2018" name="Front. Plant Sci.">
        <title>Red Clover (Trifolium pratense) and Zigzag Clover (T. medium) - A Picture of Genomic Similarities and Differences.</title>
        <authorList>
            <person name="Dluhosova J."/>
            <person name="Istvanek J."/>
            <person name="Nedelnik J."/>
            <person name="Repkova J."/>
        </authorList>
    </citation>
    <scope>NUCLEOTIDE SEQUENCE [LARGE SCALE GENOMIC DNA]</scope>
    <source>
        <strain evidence="3">cv. 10/8</strain>
        <tissue evidence="2">Leaf</tissue>
    </source>
</reference>
<evidence type="ECO:0000313" key="3">
    <source>
        <dbReference type="Proteomes" id="UP000265520"/>
    </source>
</evidence>
<sequence>PQDKAQHDVIIADAPNVEREGNLNLKGAHSTNGDQKQPQVNQEDKAKGTEPTSSADYEWTARTEDSLDD</sequence>
<comment type="caution">
    <text evidence="2">The sequence shown here is derived from an EMBL/GenBank/DDBJ whole genome shotgun (WGS) entry which is preliminary data.</text>
</comment>
<dbReference type="AlphaFoldDB" id="A0A392VZ74"/>
<feature type="region of interest" description="Disordered" evidence="1">
    <location>
        <begin position="1"/>
        <end position="69"/>
    </location>
</feature>
<evidence type="ECO:0000313" key="2">
    <source>
        <dbReference type="EMBL" id="MCI91760.1"/>
    </source>
</evidence>
<feature type="non-terminal residue" evidence="2">
    <location>
        <position position="69"/>
    </location>
</feature>
<dbReference type="EMBL" id="LXQA011281702">
    <property type="protein sequence ID" value="MCI91760.1"/>
    <property type="molecule type" value="Genomic_DNA"/>
</dbReference>
<organism evidence="2 3">
    <name type="scientific">Trifolium medium</name>
    <dbReference type="NCBI Taxonomy" id="97028"/>
    <lineage>
        <taxon>Eukaryota</taxon>
        <taxon>Viridiplantae</taxon>
        <taxon>Streptophyta</taxon>
        <taxon>Embryophyta</taxon>
        <taxon>Tracheophyta</taxon>
        <taxon>Spermatophyta</taxon>
        <taxon>Magnoliopsida</taxon>
        <taxon>eudicotyledons</taxon>
        <taxon>Gunneridae</taxon>
        <taxon>Pentapetalae</taxon>
        <taxon>rosids</taxon>
        <taxon>fabids</taxon>
        <taxon>Fabales</taxon>
        <taxon>Fabaceae</taxon>
        <taxon>Papilionoideae</taxon>
        <taxon>50 kb inversion clade</taxon>
        <taxon>NPAAA clade</taxon>
        <taxon>Hologalegina</taxon>
        <taxon>IRL clade</taxon>
        <taxon>Trifolieae</taxon>
        <taxon>Trifolium</taxon>
    </lineage>
</organism>
<feature type="compositionally biased region" description="Polar residues" evidence="1">
    <location>
        <begin position="29"/>
        <end position="41"/>
    </location>
</feature>
<dbReference type="Proteomes" id="UP000265520">
    <property type="component" value="Unassembled WGS sequence"/>
</dbReference>
<evidence type="ECO:0000256" key="1">
    <source>
        <dbReference type="SAM" id="MobiDB-lite"/>
    </source>
</evidence>
<name>A0A392VZ74_9FABA</name>
<accession>A0A392VZ74</accession>